<feature type="transmembrane region" description="Helical" evidence="1">
    <location>
        <begin position="390"/>
        <end position="409"/>
    </location>
</feature>
<keyword evidence="1" id="KW-1133">Transmembrane helix</keyword>
<sequence>MTKTYKLMVSTNKILIFLFLLFLLQLGFLSCYLPFSEWVTDSPIFTDDYGVHYGDSVKQNYFMRKFGRQWGYDPYQRAGTPTPTIITIDNNGWGLFTYIFFFLPEAVSFKLYFILAILSIPFLCYFSARNFALTYKESILCSFLGTIFSHISICVDFLYWGTVSYIFVCYLSLLTSSVFYRFLKEKSFLTFLGFILVFSSALWIHIFACINLVAPLLILYITFFPKISLKTHGLVCLSIVIVFLINSPWAIPFINFFDGMFINQIWTPYVSYDIFQPIKTYLNQSVYFNLFKNIPFQKSALVDIGLMLFGILGIYNWLKEGEKTKGYVFIGTTIFLFLFSYYGGQWHFTETLTPMRYTIMMNLFLVLPASKGVNKLYELFMENKSNMMKIIFVLVITCLTMIFLAKPYYHLYIKKDFRFMTKIPDKVEELMKWIEKNTTSEGRILIENSDWESDHQYYGTHLPLIFPLYMKREFIGNDYGYNPTKDSFVSYFNGLLFKRPIQNFTLDSLKPYLDLYNIKWVIYWSKPSKDFFESYPEYFVPVKKIDRFYICEIPRKPSFFIEGEGKSSADYNLIELKDIKSKDNGIILSYHWMKYFKTKPAVKIKEKKFLDDPIGFICIEKPPKSLLIYNSYKN</sequence>
<name>A0A1F7SMB9_9BACT</name>
<feature type="transmembrane region" description="Helical" evidence="1">
    <location>
        <begin position="324"/>
        <end position="342"/>
    </location>
</feature>
<accession>A0A1F7SMB9</accession>
<evidence type="ECO:0000313" key="3">
    <source>
        <dbReference type="Proteomes" id="UP000178082"/>
    </source>
</evidence>
<organism evidence="2 3">
    <name type="scientific">Candidatus Schekmanbacteria bacterium RIFCSPLOWO2_12_FULL_38_15</name>
    <dbReference type="NCBI Taxonomy" id="1817883"/>
    <lineage>
        <taxon>Bacteria</taxon>
        <taxon>Candidatus Schekmaniibacteriota</taxon>
    </lineage>
</organism>
<dbReference type="EMBL" id="MGDI01000005">
    <property type="protein sequence ID" value="OGL54925.1"/>
    <property type="molecule type" value="Genomic_DNA"/>
</dbReference>
<dbReference type="STRING" id="1817883.A3G31_02270"/>
<feature type="transmembrane region" description="Helical" evidence="1">
    <location>
        <begin position="195"/>
        <end position="220"/>
    </location>
</feature>
<dbReference type="Proteomes" id="UP000178082">
    <property type="component" value="Unassembled WGS sequence"/>
</dbReference>
<reference evidence="2 3" key="1">
    <citation type="journal article" date="2016" name="Nat. Commun.">
        <title>Thousands of microbial genomes shed light on interconnected biogeochemical processes in an aquifer system.</title>
        <authorList>
            <person name="Anantharaman K."/>
            <person name="Brown C.T."/>
            <person name="Hug L.A."/>
            <person name="Sharon I."/>
            <person name="Castelle C.J."/>
            <person name="Probst A.J."/>
            <person name="Thomas B.C."/>
            <person name="Singh A."/>
            <person name="Wilkins M.J."/>
            <person name="Karaoz U."/>
            <person name="Brodie E.L."/>
            <person name="Williams K.H."/>
            <person name="Hubbard S.S."/>
            <person name="Banfield J.F."/>
        </authorList>
    </citation>
    <scope>NUCLEOTIDE SEQUENCE [LARGE SCALE GENOMIC DNA]</scope>
</reference>
<keyword evidence="1" id="KW-0472">Membrane</keyword>
<gene>
    <name evidence="2" type="ORF">A3G31_02270</name>
</gene>
<keyword evidence="1" id="KW-0812">Transmembrane</keyword>
<evidence type="ECO:0000313" key="2">
    <source>
        <dbReference type="EMBL" id="OGL54925.1"/>
    </source>
</evidence>
<dbReference type="PROSITE" id="PS51257">
    <property type="entry name" value="PROKAR_LIPOPROTEIN"/>
    <property type="match status" value="1"/>
</dbReference>
<protein>
    <recommendedName>
        <fullName evidence="4">Glycosyltransferase RgtA/B/C/D-like domain-containing protein</fullName>
    </recommendedName>
</protein>
<evidence type="ECO:0008006" key="4">
    <source>
        <dbReference type="Google" id="ProtNLM"/>
    </source>
</evidence>
<proteinExistence type="predicted"/>
<feature type="transmembrane region" description="Helical" evidence="1">
    <location>
        <begin position="300"/>
        <end position="318"/>
    </location>
</feature>
<comment type="caution">
    <text evidence="2">The sequence shown here is derived from an EMBL/GenBank/DDBJ whole genome shotgun (WGS) entry which is preliminary data.</text>
</comment>
<feature type="transmembrane region" description="Helical" evidence="1">
    <location>
        <begin position="354"/>
        <end position="370"/>
    </location>
</feature>
<feature type="transmembrane region" description="Helical" evidence="1">
    <location>
        <begin position="165"/>
        <end position="183"/>
    </location>
</feature>
<feature type="transmembrane region" description="Helical" evidence="1">
    <location>
        <begin position="232"/>
        <end position="257"/>
    </location>
</feature>
<dbReference type="AlphaFoldDB" id="A0A1F7SMB9"/>
<feature type="transmembrane region" description="Helical" evidence="1">
    <location>
        <begin position="109"/>
        <end position="128"/>
    </location>
</feature>
<evidence type="ECO:0000256" key="1">
    <source>
        <dbReference type="SAM" id="Phobius"/>
    </source>
</evidence>